<evidence type="ECO:0000256" key="1">
    <source>
        <dbReference type="SAM" id="MobiDB-lite"/>
    </source>
</evidence>
<protein>
    <submittedName>
        <fullName evidence="2">(malaria parasite P. vivax) hypothetical protein</fullName>
    </submittedName>
</protein>
<evidence type="ECO:0000313" key="3">
    <source>
        <dbReference type="Proteomes" id="UP000779233"/>
    </source>
</evidence>
<reference evidence="2" key="1">
    <citation type="submission" date="2021-09" db="EMBL/GenBank/DDBJ databases">
        <authorList>
            <consortium name="Pathogen Informatics"/>
        </authorList>
    </citation>
    <scope>NUCLEOTIDE SEQUENCE</scope>
    <source>
        <strain evidence="2">PvW1</strain>
    </source>
</reference>
<dbReference type="Pfam" id="PF05795">
    <property type="entry name" value="Plasmodium_Vir"/>
    <property type="match status" value="1"/>
</dbReference>
<evidence type="ECO:0000313" key="2">
    <source>
        <dbReference type="EMBL" id="CAG9476338.1"/>
    </source>
</evidence>
<sequence length="451" mass="52961">MAGKSSNPWYFTYNDYRDVKESFVYVPRETIDVSLANYLINSVHNTPDNEKKLRETFYEFKKLVRRHHSFMTYYPEKCCNYINYWLNKTVRESDYRVNEENFNIFEEFMQVDPKIGKNNFNCISRLSYMDNDSFQKMKKLYDLYDYFTELKKKEDLSSLCRNISFLNWKYLNVMKECKRKDDNLCKMLTILKDVISKDELVAKDICTKNTFDSFILKIHAPKKPTVIKKVQVYRKPPGRTPTRSTVSVSSSHPQGLENQAQVLEEQVREESKSTLSETPEQFSRQLPALPSVSPEQYPLKLLLLPLGQLESSEQSETEDTGEYARAKGQYGMSELELRQEQLQEHYADPFRKDEGDPSPDSMLSASSPETVMEKMKIAFSKVLEPLNRCLFLYTPIGSLFGRNRRNNQNIPNFFDPRYGEQFSDYYPQYYNEGFPNDRVNIAYNPSSDALD</sequence>
<feature type="compositionally biased region" description="Polar residues" evidence="1">
    <location>
        <begin position="252"/>
        <end position="261"/>
    </location>
</feature>
<feature type="compositionally biased region" description="Polar residues" evidence="1">
    <location>
        <begin position="273"/>
        <end position="284"/>
    </location>
</feature>
<dbReference type="InterPro" id="IPR008780">
    <property type="entry name" value="Plasmodium_Vir"/>
</dbReference>
<organism evidence="2 3">
    <name type="scientific">Plasmodium vivax</name>
    <name type="common">malaria parasite P. vivax</name>
    <dbReference type="NCBI Taxonomy" id="5855"/>
    <lineage>
        <taxon>Eukaryota</taxon>
        <taxon>Sar</taxon>
        <taxon>Alveolata</taxon>
        <taxon>Apicomplexa</taxon>
        <taxon>Aconoidasida</taxon>
        <taxon>Haemosporida</taxon>
        <taxon>Plasmodiidae</taxon>
        <taxon>Plasmodium</taxon>
        <taxon>Plasmodium (Plasmodium)</taxon>
    </lineage>
</organism>
<dbReference type="VEuPathDB" id="PlasmoDB:PVPAM_060006800"/>
<feature type="region of interest" description="Disordered" evidence="1">
    <location>
        <begin position="235"/>
        <end position="289"/>
    </location>
</feature>
<gene>
    <name evidence="2" type="ORF">PVW1_130054200</name>
</gene>
<feature type="compositionally biased region" description="Low complexity" evidence="1">
    <location>
        <begin position="240"/>
        <end position="251"/>
    </location>
</feature>
<name>A0A8S4HAN3_PLAVI</name>
<proteinExistence type="predicted"/>
<dbReference type="EMBL" id="CAJZCX010000006">
    <property type="protein sequence ID" value="CAG9476338.1"/>
    <property type="molecule type" value="Genomic_DNA"/>
</dbReference>
<accession>A0A8S4HAN3</accession>
<dbReference type="Proteomes" id="UP000779233">
    <property type="component" value="Unassembled WGS sequence"/>
</dbReference>
<dbReference type="AlphaFoldDB" id="A0A8S4HAN3"/>
<comment type="caution">
    <text evidence="2">The sequence shown here is derived from an EMBL/GenBank/DDBJ whole genome shotgun (WGS) entry which is preliminary data.</text>
</comment>